<dbReference type="InterPro" id="IPR028375">
    <property type="entry name" value="KA1/Ssp2_C"/>
</dbReference>
<dbReference type="SMART" id="SM00220">
    <property type="entry name" value="S_TKc"/>
    <property type="match status" value="1"/>
</dbReference>
<feature type="binding site" evidence="9">
    <location>
        <position position="39"/>
    </location>
    <ligand>
        <name>ATP</name>
        <dbReference type="ChEBI" id="CHEBI:30616"/>
    </ligand>
</feature>
<dbReference type="Pfam" id="PF02149">
    <property type="entry name" value="KA1"/>
    <property type="match status" value="1"/>
</dbReference>
<reference evidence="13" key="1">
    <citation type="submission" date="2022-10" db="EMBL/GenBank/DDBJ databases">
        <title>Novel sulphate-reducing endosymbionts in the free-living metamonad Anaeramoeba.</title>
        <authorList>
            <person name="Jerlstrom-Hultqvist J."/>
            <person name="Cepicka I."/>
            <person name="Gallot-Lavallee L."/>
            <person name="Salas-Leiva D."/>
            <person name="Curtis B.A."/>
            <person name="Zahonova K."/>
            <person name="Pipaliya S."/>
            <person name="Dacks J."/>
            <person name="Roger A.J."/>
        </authorList>
    </citation>
    <scope>NUCLEOTIDE SEQUENCE</scope>
    <source>
        <strain evidence="13">BMAN</strain>
    </source>
</reference>
<evidence type="ECO:0000313" key="14">
    <source>
        <dbReference type="Proteomes" id="UP001149090"/>
    </source>
</evidence>
<dbReference type="GO" id="GO:0005737">
    <property type="term" value="C:cytoplasm"/>
    <property type="evidence" value="ECO:0007669"/>
    <property type="project" value="TreeGrafter"/>
</dbReference>
<dbReference type="GO" id="GO:0005524">
    <property type="term" value="F:ATP binding"/>
    <property type="evidence" value="ECO:0007669"/>
    <property type="project" value="UniProtKB-UniRule"/>
</dbReference>
<protein>
    <recommendedName>
        <fullName evidence="1">non-specific serine/threonine protein kinase</fullName>
        <ecNumber evidence="1">2.7.11.1</ecNumber>
    </recommendedName>
</protein>
<keyword evidence="14" id="KW-1185">Reference proteome</keyword>
<dbReference type="FunFam" id="3.30.310.80:FF:000011">
    <property type="entry name" value="Non-specific serine/threonine protein kinase"/>
    <property type="match status" value="1"/>
</dbReference>
<keyword evidence="4 9" id="KW-0547">Nucleotide-binding</keyword>
<dbReference type="SUPFAM" id="SSF56112">
    <property type="entry name" value="Protein kinase-like (PK-like)"/>
    <property type="match status" value="1"/>
</dbReference>
<evidence type="ECO:0000313" key="13">
    <source>
        <dbReference type="EMBL" id="KAJ5067895.1"/>
    </source>
</evidence>
<evidence type="ECO:0000256" key="6">
    <source>
        <dbReference type="ARBA" id="ARBA00022840"/>
    </source>
</evidence>
<evidence type="ECO:0000259" key="12">
    <source>
        <dbReference type="PROSITE" id="PS50032"/>
    </source>
</evidence>
<evidence type="ECO:0000256" key="2">
    <source>
        <dbReference type="ARBA" id="ARBA00022527"/>
    </source>
</evidence>
<feature type="region of interest" description="Disordered" evidence="10">
    <location>
        <begin position="469"/>
        <end position="500"/>
    </location>
</feature>
<dbReference type="InterPro" id="IPR000719">
    <property type="entry name" value="Prot_kinase_dom"/>
</dbReference>
<dbReference type="InterPro" id="IPR001772">
    <property type="entry name" value="KA1_dom"/>
</dbReference>
<dbReference type="GO" id="GO:0035556">
    <property type="term" value="P:intracellular signal transduction"/>
    <property type="evidence" value="ECO:0007669"/>
    <property type="project" value="TreeGrafter"/>
</dbReference>
<evidence type="ECO:0000256" key="3">
    <source>
        <dbReference type="ARBA" id="ARBA00022679"/>
    </source>
</evidence>
<proteinExistence type="predicted"/>
<dbReference type="Gene3D" id="3.30.310.80">
    <property type="entry name" value="Kinase associated domain 1, KA1"/>
    <property type="match status" value="1"/>
</dbReference>
<dbReference type="InterPro" id="IPR008271">
    <property type="entry name" value="Ser/Thr_kinase_AS"/>
</dbReference>
<dbReference type="PROSITE" id="PS50011">
    <property type="entry name" value="PROTEIN_KINASE_DOM"/>
    <property type="match status" value="1"/>
</dbReference>
<dbReference type="GO" id="GO:0004674">
    <property type="term" value="F:protein serine/threonine kinase activity"/>
    <property type="evidence" value="ECO:0007669"/>
    <property type="project" value="UniProtKB-KW"/>
</dbReference>
<dbReference type="InterPro" id="IPR017441">
    <property type="entry name" value="Protein_kinase_ATP_BS"/>
</dbReference>
<dbReference type="EMBL" id="JAPDFW010000124">
    <property type="protein sequence ID" value="KAJ5067895.1"/>
    <property type="molecule type" value="Genomic_DNA"/>
</dbReference>
<keyword evidence="6 9" id="KW-0067">ATP-binding</keyword>
<dbReference type="Gene3D" id="1.10.510.10">
    <property type="entry name" value="Transferase(Phosphotransferase) domain 1"/>
    <property type="match status" value="1"/>
</dbReference>
<evidence type="ECO:0000256" key="7">
    <source>
        <dbReference type="ARBA" id="ARBA00047899"/>
    </source>
</evidence>
<dbReference type="PROSITE" id="PS50032">
    <property type="entry name" value="KA1"/>
    <property type="match status" value="1"/>
</dbReference>
<dbReference type="AlphaFoldDB" id="A0A9Q0LAU4"/>
<feature type="domain" description="Protein kinase" evidence="11">
    <location>
        <begin position="10"/>
        <end position="263"/>
    </location>
</feature>
<evidence type="ECO:0000256" key="9">
    <source>
        <dbReference type="PROSITE-ProRule" id="PRU10141"/>
    </source>
</evidence>
<keyword evidence="2" id="KW-0723">Serine/threonine-protein kinase</keyword>
<name>A0A9Q0LAU4_ANAIG</name>
<organism evidence="13 14">
    <name type="scientific">Anaeramoeba ignava</name>
    <name type="common">Anaerobic marine amoeba</name>
    <dbReference type="NCBI Taxonomy" id="1746090"/>
    <lineage>
        <taxon>Eukaryota</taxon>
        <taxon>Metamonada</taxon>
        <taxon>Anaeramoebidae</taxon>
        <taxon>Anaeramoeba</taxon>
    </lineage>
</organism>
<comment type="catalytic activity">
    <reaction evidence="7">
        <text>L-threonyl-[protein] + ATP = O-phospho-L-threonyl-[protein] + ADP + H(+)</text>
        <dbReference type="Rhea" id="RHEA:46608"/>
        <dbReference type="Rhea" id="RHEA-COMP:11060"/>
        <dbReference type="Rhea" id="RHEA-COMP:11605"/>
        <dbReference type="ChEBI" id="CHEBI:15378"/>
        <dbReference type="ChEBI" id="CHEBI:30013"/>
        <dbReference type="ChEBI" id="CHEBI:30616"/>
        <dbReference type="ChEBI" id="CHEBI:61977"/>
        <dbReference type="ChEBI" id="CHEBI:456216"/>
        <dbReference type="EC" id="2.7.11.1"/>
    </reaction>
</comment>
<feature type="domain" description="KA1" evidence="12">
    <location>
        <begin position="564"/>
        <end position="614"/>
    </location>
</feature>
<dbReference type="PROSITE" id="PS00107">
    <property type="entry name" value="PROTEIN_KINASE_ATP"/>
    <property type="match status" value="1"/>
</dbReference>
<feature type="compositionally biased region" description="Polar residues" evidence="10">
    <location>
        <begin position="469"/>
        <end position="481"/>
    </location>
</feature>
<gene>
    <name evidence="13" type="ORF">M0811_12813</name>
</gene>
<evidence type="ECO:0000256" key="1">
    <source>
        <dbReference type="ARBA" id="ARBA00012513"/>
    </source>
</evidence>
<keyword evidence="3" id="KW-0808">Transferase</keyword>
<dbReference type="CDD" id="cd14003">
    <property type="entry name" value="STKc_AMPK-like"/>
    <property type="match status" value="1"/>
</dbReference>
<comment type="caution">
    <text evidence="13">The sequence shown here is derived from an EMBL/GenBank/DDBJ whole genome shotgun (WGS) entry which is preliminary data.</text>
</comment>
<comment type="catalytic activity">
    <reaction evidence="8">
        <text>L-seryl-[protein] + ATP = O-phospho-L-seryl-[protein] + ADP + H(+)</text>
        <dbReference type="Rhea" id="RHEA:17989"/>
        <dbReference type="Rhea" id="RHEA-COMP:9863"/>
        <dbReference type="Rhea" id="RHEA-COMP:11604"/>
        <dbReference type="ChEBI" id="CHEBI:15378"/>
        <dbReference type="ChEBI" id="CHEBI:29999"/>
        <dbReference type="ChEBI" id="CHEBI:30616"/>
        <dbReference type="ChEBI" id="CHEBI:83421"/>
        <dbReference type="ChEBI" id="CHEBI:456216"/>
        <dbReference type="EC" id="2.7.11.1"/>
    </reaction>
</comment>
<accession>A0A9Q0LAU4</accession>
<dbReference type="InterPro" id="IPR011009">
    <property type="entry name" value="Kinase-like_dom_sf"/>
</dbReference>
<dbReference type="Pfam" id="PF00069">
    <property type="entry name" value="Pkinase"/>
    <property type="match status" value="1"/>
</dbReference>
<dbReference type="SUPFAM" id="SSF103243">
    <property type="entry name" value="KA1-like"/>
    <property type="match status" value="1"/>
</dbReference>
<dbReference type="FunFam" id="3.30.200.20:FF:000003">
    <property type="entry name" value="Non-specific serine/threonine protein kinase"/>
    <property type="match status" value="1"/>
</dbReference>
<evidence type="ECO:0000259" key="11">
    <source>
        <dbReference type="PROSITE" id="PS50011"/>
    </source>
</evidence>
<dbReference type="PANTHER" id="PTHR24346">
    <property type="entry name" value="MAP/MICROTUBULE AFFINITY-REGULATING KINASE"/>
    <property type="match status" value="1"/>
</dbReference>
<keyword evidence="5 13" id="KW-0418">Kinase</keyword>
<evidence type="ECO:0000256" key="8">
    <source>
        <dbReference type="ARBA" id="ARBA00048679"/>
    </source>
</evidence>
<dbReference type="Proteomes" id="UP001149090">
    <property type="component" value="Unassembled WGS sequence"/>
</dbReference>
<dbReference type="OMA" id="ENESFRP"/>
<dbReference type="PANTHER" id="PTHR24346:SF30">
    <property type="entry name" value="MATERNAL EMBRYONIC LEUCINE ZIPPER KINASE"/>
    <property type="match status" value="1"/>
</dbReference>
<evidence type="ECO:0000256" key="5">
    <source>
        <dbReference type="ARBA" id="ARBA00022777"/>
    </source>
</evidence>
<dbReference type="FunFam" id="1.10.510.10:FF:000592">
    <property type="entry name" value="CAMK family protein kinase"/>
    <property type="match status" value="1"/>
</dbReference>
<sequence length="614" mass="71143">MNKKESIGNYNFIKTIGRGSFSKVKLAEHSLTKSKVAIKIIDKKKAELDPESKTRLEREFFMLKTLRHPHIIRLYEVLETKHRLFFVLEYACGGELFDYILGRGKLQEDQARKFFKQILEGVEYCHNLNIAHRDIKPENLLLDRNGNLKIIDFGFANFLSPPNLCKTYCGSPSYSAPELIMGQQYSGSKVDIWSIGVVLYCLLCGKLPFLGESPKEICRKIVAGEYKIPTNVSSEAQDLIKRILEKNVDKRLTMEEIKKHKWVNMESFTQTPLPEINNSSQDEIDFEIIHKMNNWNISSESIIESLKSKKFNSITATYFLLQDSKSNLIEIEILHKNQKSRELKGFAKWRKARKEKKEKEKKEKTKQKDDDFLRLININKGDNFEQLTKNPSDKKKLVSKINTNGSKANHQMPVSPIKMRKRGNPKVLEPLFENPAKNTTEIIDLPKIFIENESFRPRSITTDKFISQMKSESSGEKNFTPKNRPRATTEIQTPSREENTPENIKIIRTLSPIEDPKQDLTRMISGPFSVSTTSKKSPKKIISLCKKEIKKLKVKFQKTGKYVLRCEFNEIEFDVEVGHVSLLEQYRVVKFKRISGDFWIFQAICNRLMNSLNL</sequence>
<evidence type="ECO:0000256" key="4">
    <source>
        <dbReference type="ARBA" id="ARBA00022741"/>
    </source>
</evidence>
<dbReference type="PROSITE" id="PS00108">
    <property type="entry name" value="PROTEIN_KINASE_ST"/>
    <property type="match status" value="1"/>
</dbReference>
<dbReference type="EC" id="2.7.11.1" evidence="1"/>
<evidence type="ECO:0000256" key="10">
    <source>
        <dbReference type="SAM" id="MobiDB-lite"/>
    </source>
</evidence>